<feature type="compositionally biased region" description="Polar residues" evidence="1">
    <location>
        <begin position="57"/>
        <end position="67"/>
    </location>
</feature>
<evidence type="ECO:0000313" key="3">
    <source>
        <dbReference type="Proteomes" id="UP000660262"/>
    </source>
</evidence>
<feature type="compositionally biased region" description="Low complexity" evidence="1">
    <location>
        <begin position="85"/>
        <end position="98"/>
    </location>
</feature>
<evidence type="ECO:0000256" key="1">
    <source>
        <dbReference type="SAM" id="MobiDB-lite"/>
    </source>
</evidence>
<dbReference type="PANTHER" id="PTHR16056:SF2">
    <property type="entry name" value="TESTIS-EXPRESSED PROTEIN 10"/>
    <property type="match status" value="1"/>
</dbReference>
<feature type="compositionally biased region" description="Basic residues" evidence="1">
    <location>
        <begin position="31"/>
        <end position="40"/>
    </location>
</feature>
<dbReference type="InterPro" id="IPR016024">
    <property type="entry name" value="ARM-type_fold"/>
</dbReference>
<reference evidence="2" key="1">
    <citation type="submission" date="2020-10" db="EMBL/GenBank/DDBJ databases">
        <title>Unveiling of a novel bifunctional photoreceptor, Dualchrome1, isolated from a cosmopolitan green alga.</title>
        <authorList>
            <person name="Suzuki S."/>
            <person name="Kawachi M."/>
        </authorList>
    </citation>
    <scope>NUCLEOTIDE SEQUENCE</scope>
    <source>
        <strain evidence="2">NIES 2893</strain>
    </source>
</reference>
<sequence length="676" mass="71010">MAPAGGGGAGSNGGSNGGKKRKGALKDFSKVKQKIGRKLKPSANETSTAFRAARISIPSQLQHTTVGASDDVDNDAHEPLDNNKSGDPASRSLSSRSSISSKRCERDLALAFPLLGHSTPAARRNALASIREIVSQDKRVLKAHATTIVVAAAAACADGDASVRKAALELLRSEGIRGVAPEALKPCVHVVVAHAKRAMASDVGAISKSGRELVESMCDAFPRALQAHRDDIFGAYADVLERRGDSALAPMSARSLEAGEAMFAAAARFANASMHEEGYAASLSKDRRDNNKGLVVNAFACAERLSTRWGIRLDRSAVAASPTPPSEVVSSDYGINTEGNVGASRLASHAVRFIAHECLRGLSAEQKDDDAKAHANAAASATLHAAWLLCTLPHGALAMADWRAIESVLTRTFPLVSTKGSLAEEANAALLAVLGRAWHRGGGCGRRGRCPPQELLVRLLSFAETYLAKHGETKASSAASRPTASRTPVMDSTFVEGVRILAEMDELWPPGDTNATRRAKLLQCVEALAFDAPRSAMGRGVLLSLCHRWLVVVGKWHNAEARVALSALAERHAAGFPRALHRLGTTDVALSSTVLSALLNICAAVPVPSNLEDALVPLFAVELDAGRVAYGPFARWPAQLQETACAVAQRAVAGDDGAGELAKAVNLAALRIGTRS</sequence>
<gene>
    <name evidence="2" type="ORF">PPROV_000112100</name>
</gene>
<keyword evidence="3" id="KW-1185">Reference proteome</keyword>
<feature type="region of interest" description="Disordered" evidence="1">
    <location>
        <begin position="1"/>
        <end position="98"/>
    </location>
</feature>
<dbReference type="AlphaFoldDB" id="A0A830H5P9"/>
<proteinExistence type="predicted"/>
<dbReference type="EMBL" id="BNJQ01000003">
    <property type="protein sequence ID" value="GHP02364.1"/>
    <property type="molecule type" value="Genomic_DNA"/>
</dbReference>
<dbReference type="GO" id="GO:0005634">
    <property type="term" value="C:nucleus"/>
    <property type="evidence" value="ECO:0007669"/>
    <property type="project" value="TreeGrafter"/>
</dbReference>
<dbReference type="Proteomes" id="UP000660262">
    <property type="component" value="Unassembled WGS sequence"/>
</dbReference>
<dbReference type="SUPFAM" id="SSF48371">
    <property type="entry name" value="ARM repeat"/>
    <property type="match status" value="1"/>
</dbReference>
<evidence type="ECO:0000313" key="2">
    <source>
        <dbReference type="EMBL" id="GHP02364.1"/>
    </source>
</evidence>
<protein>
    <submittedName>
        <fullName evidence="2">Testis-expressed sequence 10 protein</fullName>
    </submittedName>
</protein>
<dbReference type="PANTHER" id="PTHR16056">
    <property type="entry name" value="REGULATOR OF MICROTUBULE DYNAMICS PROTEIN"/>
    <property type="match status" value="1"/>
</dbReference>
<name>A0A830H5P9_9CHLO</name>
<feature type="compositionally biased region" description="Gly residues" evidence="1">
    <location>
        <begin position="1"/>
        <end position="17"/>
    </location>
</feature>
<comment type="caution">
    <text evidence="2">The sequence shown here is derived from an EMBL/GenBank/DDBJ whole genome shotgun (WGS) entry which is preliminary data.</text>
</comment>
<accession>A0A830H5P9</accession>
<organism evidence="2 3">
    <name type="scientific">Pycnococcus provasolii</name>
    <dbReference type="NCBI Taxonomy" id="41880"/>
    <lineage>
        <taxon>Eukaryota</taxon>
        <taxon>Viridiplantae</taxon>
        <taxon>Chlorophyta</taxon>
        <taxon>Pseudoscourfieldiophyceae</taxon>
        <taxon>Pseudoscourfieldiales</taxon>
        <taxon>Pycnococcaceae</taxon>
        <taxon>Pycnococcus</taxon>
    </lineage>
</organism>